<comment type="caution">
    <text evidence="1">The sequence shown here is derived from an EMBL/GenBank/DDBJ whole genome shotgun (WGS) entry which is preliminary data.</text>
</comment>
<reference evidence="1" key="1">
    <citation type="submission" date="2019-03" db="EMBL/GenBank/DDBJ databases">
        <title>Afifella sp. nov., isolated from activated sludge.</title>
        <authorList>
            <person name="Li Q."/>
            <person name="Liu Y."/>
        </authorList>
    </citation>
    <scope>NUCLEOTIDE SEQUENCE</scope>
    <source>
        <strain evidence="1">L72</strain>
    </source>
</reference>
<dbReference type="Proteomes" id="UP000773614">
    <property type="component" value="Unassembled WGS sequence"/>
</dbReference>
<name>A0A964T4M2_9HYPH</name>
<dbReference type="InterPro" id="IPR009380">
    <property type="entry name" value="DUF1036"/>
</dbReference>
<dbReference type="AlphaFoldDB" id="A0A964T4M2"/>
<accession>A0A964T4M2</accession>
<proteinExistence type="predicted"/>
<evidence type="ECO:0000313" key="1">
    <source>
        <dbReference type="EMBL" id="MYZ48300.1"/>
    </source>
</evidence>
<keyword evidence="2" id="KW-1185">Reference proteome</keyword>
<dbReference type="EMBL" id="SPKJ01000033">
    <property type="protein sequence ID" value="MYZ48300.1"/>
    <property type="molecule type" value="Genomic_DNA"/>
</dbReference>
<sequence>MTLHRSTATIATLTILLLPLLFLPDAARADLRLCNKTPSRVGVAIGYMNGKKWTTEGWWNIQAKACETLLGGELSSRYYYIYAVDYDHGGEWGGSAFMCTRDKEFTIEGVNDCVARGFQRTGFFEVDTGDQTNWTVQLTESNARAGVGAR</sequence>
<organism evidence="1 2">
    <name type="scientific">Propylenella binzhouense</name>
    <dbReference type="NCBI Taxonomy" id="2555902"/>
    <lineage>
        <taxon>Bacteria</taxon>
        <taxon>Pseudomonadati</taxon>
        <taxon>Pseudomonadota</taxon>
        <taxon>Alphaproteobacteria</taxon>
        <taxon>Hyphomicrobiales</taxon>
        <taxon>Propylenellaceae</taxon>
        <taxon>Propylenella</taxon>
    </lineage>
</organism>
<evidence type="ECO:0000313" key="2">
    <source>
        <dbReference type="Proteomes" id="UP000773614"/>
    </source>
</evidence>
<dbReference type="RefSeq" id="WP_161140649.1">
    <property type="nucleotide sequence ID" value="NZ_SPKJ01000033.1"/>
</dbReference>
<gene>
    <name evidence="1" type="ORF">E4O86_11315</name>
</gene>
<protein>
    <submittedName>
        <fullName evidence="1">DUF1036 domain-containing protein</fullName>
    </submittedName>
</protein>
<dbReference type="Pfam" id="PF06282">
    <property type="entry name" value="DUF1036"/>
    <property type="match status" value="1"/>
</dbReference>
<dbReference type="OrthoDB" id="9806840at2"/>